<feature type="transmembrane region" description="Helical" evidence="1">
    <location>
        <begin position="6"/>
        <end position="25"/>
    </location>
</feature>
<dbReference type="KEGG" id="fli:Fleli_2991"/>
<evidence type="ECO:0000256" key="1">
    <source>
        <dbReference type="SAM" id="Phobius"/>
    </source>
</evidence>
<organism evidence="2 3">
    <name type="scientific">Bernardetia litoralis (strain ATCC 23117 / DSM 6794 / NBRC 15988 / NCIMB 1366 / Fx l1 / Sio-4)</name>
    <name type="common">Flexibacter litoralis</name>
    <dbReference type="NCBI Taxonomy" id="880071"/>
    <lineage>
        <taxon>Bacteria</taxon>
        <taxon>Pseudomonadati</taxon>
        <taxon>Bacteroidota</taxon>
        <taxon>Cytophagia</taxon>
        <taxon>Cytophagales</taxon>
        <taxon>Bernardetiaceae</taxon>
        <taxon>Bernardetia</taxon>
    </lineage>
</organism>
<dbReference type="RefSeq" id="WP_014798767.1">
    <property type="nucleotide sequence ID" value="NC_018018.1"/>
</dbReference>
<keyword evidence="1" id="KW-1133">Transmembrane helix</keyword>
<reference evidence="3" key="1">
    <citation type="submission" date="2012-06" db="EMBL/GenBank/DDBJ databases">
        <title>The complete genome of Flexibacter litoralis DSM 6794.</title>
        <authorList>
            <person name="Lucas S."/>
            <person name="Copeland A."/>
            <person name="Lapidus A."/>
            <person name="Glavina del Rio T."/>
            <person name="Dalin E."/>
            <person name="Tice H."/>
            <person name="Bruce D."/>
            <person name="Goodwin L."/>
            <person name="Pitluck S."/>
            <person name="Peters L."/>
            <person name="Ovchinnikova G."/>
            <person name="Lu M."/>
            <person name="Kyrpides N."/>
            <person name="Mavromatis K."/>
            <person name="Ivanova N."/>
            <person name="Brettin T."/>
            <person name="Detter J.C."/>
            <person name="Han C."/>
            <person name="Larimer F."/>
            <person name="Land M."/>
            <person name="Hauser L."/>
            <person name="Markowitz V."/>
            <person name="Cheng J.-F."/>
            <person name="Hugenholtz P."/>
            <person name="Woyke T."/>
            <person name="Wu D."/>
            <person name="Spring S."/>
            <person name="Lang E."/>
            <person name="Kopitz M."/>
            <person name="Brambilla E."/>
            <person name="Klenk H.-P."/>
            <person name="Eisen J.A."/>
        </authorList>
    </citation>
    <scope>NUCLEOTIDE SEQUENCE [LARGE SCALE GENOMIC DNA]</scope>
    <source>
        <strain evidence="3">ATCC 23117 / DSM 6794 / NBRC 15988 / NCIMB 1366 / Sio-4</strain>
    </source>
</reference>
<dbReference type="EMBL" id="CP003345">
    <property type="protein sequence ID" value="AFM05333.1"/>
    <property type="molecule type" value="Genomic_DNA"/>
</dbReference>
<gene>
    <name evidence="2" type="ordered locus">Fleli_2991</name>
</gene>
<feature type="transmembrane region" description="Helical" evidence="1">
    <location>
        <begin position="136"/>
        <end position="155"/>
    </location>
</feature>
<keyword evidence="1" id="KW-0472">Membrane</keyword>
<dbReference type="AlphaFoldDB" id="I4AMZ8"/>
<accession>I4AMZ8</accession>
<protein>
    <submittedName>
        <fullName evidence="2">Uncharacterized protein</fullName>
    </submittedName>
</protein>
<dbReference type="HOGENOM" id="CLU_1459281_0_0_10"/>
<keyword evidence="1" id="KW-0812">Transmembrane</keyword>
<evidence type="ECO:0000313" key="2">
    <source>
        <dbReference type="EMBL" id="AFM05333.1"/>
    </source>
</evidence>
<sequence length="185" mass="21061" precursor="true">MTNNNFTFLKTILLFLFFLIFSSFFSKEAKALNPSFDTKLILETQKAQPSKVEDKSNKKRVFAFKSTKVKKKVKKISFRKKLSILKLVLKNKSSKKHIHAIKSKNKIQRWNGQHTAGLLSWASVLVAVMAFFTSHFWLGILAACCAVLFLTLIFIEKGNDGTVDDVLWIFAQVINVVVILASIFE</sequence>
<keyword evidence="3" id="KW-1185">Reference proteome</keyword>
<proteinExistence type="predicted"/>
<feature type="transmembrane region" description="Helical" evidence="1">
    <location>
        <begin position="112"/>
        <end position="130"/>
    </location>
</feature>
<dbReference type="Proteomes" id="UP000006054">
    <property type="component" value="Chromosome"/>
</dbReference>
<name>I4AMZ8_BERLS</name>
<evidence type="ECO:0000313" key="3">
    <source>
        <dbReference type="Proteomes" id="UP000006054"/>
    </source>
</evidence>
<feature type="transmembrane region" description="Helical" evidence="1">
    <location>
        <begin position="167"/>
        <end position="184"/>
    </location>
</feature>